<gene>
    <name evidence="1" type="ORF">L6164_030157</name>
</gene>
<organism evidence="1 2">
    <name type="scientific">Bauhinia variegata</name>
    <name type="common">Purple orchid tree</name>
    <name type="synonym">Phanera variegata</name>
    <dbReference type="NCBI Taxonomy" id="167791"/>
    <lineage>
        <taxon>Eukaryota</taxon>
        <taxon>Viridiplantae</taxon>
        <taxon>Streptophyta</taxon>
        <taxon>Embryophyta</taxon>
        <taxon>Tracheophyta</taxon>
        <taxon>Spermatophyta</taxon>
        <taxon>Magnoliopsida</taxon>
        <taxon>eudicotyledons</taxon>
        <taxon>Gunneridae</taxon>
        <taxon>Pentapetalae</taxon>
        <taxon>rosids</taxon>
        <taxon>fabids</taxon>
        <taxon>Fabales</taxon>
        <taxon>Fabaceae</taxon>
        <taxon>Cercidoideae</taxon>
        <taxon>Cercideae</taxon>
        <taxon>Bauhiniinae</taxon>
        <taxon>Bauhinia</taxon>
    </lineage>
</organism>
<name>A0ACB9LB98_BAUVA</name>
<accession>A0ACB9LB98</accession>
<evidence type="ECO:0000313" key="2">
    <source>
        <dbReference type="Proteomes" id="UP000828941"/>
    </source>
</evidence>
<protein>
    <submittedName>
        <fullName evidence="1">Uncharacterized protein</fullName>
    </submittedName>
</protein>
<dbReference type="Proteomes" id="UP000828941">
    <property type="component" value="Chromosome 12"/>
</dbReference>
<proteinExistence type="predicted"/>
<evidence type="ECO:0000313" key="1">
    <source>
        <dbReference type="EMBL" id="KAI4306917.1"/>
    </source>
</evidence>
<keyword evidence="2" id="KW-1185">Reference proteome</keyword>
<dbReference type="EMBL" id="CM039437">
    <property type="protein sequence ID" value="KAI4306917.1"/>
    <property type="molecule type" value="Genomic_DNA"/>
</dbReference>
<sequence length="108" mass="12862">MRQLCQRKLKKIRSQLAVEHYLSQSHSDPDSVKSIFDEELKVVENALRQNFKSYGAWHHRKWVQSKGYLSIDNELRSRRLILEISMHGTTEGQNFHPFISYLCFVYSF</sequence>
<reference evidence="1 2" key="1">
    <citation type="journal article" date="2022" name="DNA Res.">
        <title>Chromosomal-level genome assembly of the orchid tree Bauhinia variegata (Leguminosae; Cercidoideae) supports the allotetraploid origin hypothesis of Bauhinia.</title>
        <authorList>
            <person name="Zhong Y."/>
            <person name="Chen Y."/>
            <person name="Zheng D."/>
            <person name="Pang J."/>
            <person name="Liu Y."/>
            <person name="Luo S."/>
            <person name="Meng S."/>
            <person name="Qian L."/>
            <person name="Wei D."/>
            <person name="Dai S."/>
            <person name="Zhou R."/>
        </authorList>
    </citation>
    <scope>NUCLEOTIDE SEQUENCE [LARGE SCALE GENOMIC DNA]</scope>
    <source>
        <strain evidence="1">BV-YZ2020</strain>
    </source>
</reference>
<comment type="caution">
    <text evidence="1">The sequence shown here is derived from an EMBL/GenBank/DDBJ whole genome shotgun (WGS) entry which is preliminary data.</text>
</comment>